<evidence type="ECO:0000313" key="1">
    <source>
        <dbReference type="EMBL" id="CED95116.1"/>
    </source>
</evidence>
<organism evidence="1 2">
    <name type="scientific">Romboutsia ilealis</name>
    <dbReference type="NCBI Taxonomy" id="1115758"/>
    <lineage>
        <taxon>Bacteria</taxon>
        <taxon>Bacillati</taxon>
        <taxon>Bacillota</taxon>
        <taxon>Clostridia</taxon>
        <taxon>Peptostreptococcales</taxon>
        <taxon>Peptostreptococcaceae</taxon>
        <taxon>Romboutsia</taxon>
    </lineage>
</organism>
<dbReference type="RefSeq" id="WP_077705982.1">
    <property type="nucleotide sequence ID" value="NZ_LN555524.1"/>
</dbReference>
<gene>
    <name evidence="1" type="ORF">CRIB_2526</name>
</gene>
<name>A0A1V1I4H3_9FIRM</name>
<accession>A0A1V1I4H3</accession>
<dbReference type="KEGG" id="ril:CRIB_2526"/>
<geneLocation type="plasmid" evidence="2">
    <name>Plasmid1</name>
</geneLocation>
<reference evidence="1 2" key="1">
    <citation type="submission" date="2014-04" db="EMBL/GenBank/DDBJ databases">
        <authorList>
            <person name="Hornung B.V."/>
        </authorList>
    </citation>
    <scope>NUCLEOTIDE SEQUENCE [LARGE SCALE GENOMIC DNA]</scope>
    <source>
        <strain evidence="1 2">CRIB</strain>
        <plasmid evidence="2">Plasmid1</plasmid>
    </source>
</reference>
<keyword evidence="1" id="KW-0614">Plasmid</keyword>
<protein>
    <submittedName>
        <fullName evidence="1">Uncharacterized protein</fullName>
    </submittedName>
</protein>
<proteinExistence type="predicted"/>
<dbReference type="GeneID" id="82206658"/>
<sequence length="107" mass="12537">MSKKLNLSYLSDTDKMMVDCGFITMILTSTLMDATVGNRLKLTKDQLQLLASDISMAKSLGLWEAHIEEHTVKKCYKRYERLEHIKKLSPTDRERYYQRVSEELFTI</sequence>
<dbReference type="AlphaFoldDB" id="A0A1V1I4H3"/>
<dbReference type="Proteomes" id="UP000245622">
    <property type="component" value="Chromosome 1"/>
</dbReference>
<keyword evidence="2" id="KW-1185">Reference proteome</keyword>
<evidence type="ECO:0000313" key="2">
    <source>
        <dbReference type="Proteomes" id="UP000245622"/>
    </source>
</evidence>
<dbReference type="EMBL" id="LN555524">
    <property type="protein sequence ID" value="CED95116.1"/>
    <property type="molecule type" value="Genomic_DNA"/>
</dbReference>